<keyword evidence="5" id="KW-1185">Reference proteome</keyword>
<gene>
    <name evidence="4" type="ORF">GCM10010468_57570</name>
</gene>
<dbReference type="PROSITE" id="PS50043">
    <property type="entry name" value="HTH_LUXR_2"/>
    <property type="match status" value="1"/>
</dbReference>
<dbReference type="SMART" id="SM00421">
    <property type="entry name" value="HTH_LUXR"/>
    <property type="match status" value="1"/>
</dbReference>
<evidence type="ECO:0000259" key="3">
    <source>
        <dbReference type="PROSITE" id="PS50043"/>
    </source>
</evidence>
<reference evidence="5" key="1">
    <citation type="journal article" date="2019" name="Int. J. Syst. Evol. Microbiol.">
        <title>The Global Catalogue of Microorganisms (GCM) 10K type strain sequencing project: providing services to taxonomists for standard genome sequencing and annotation.</title>
        <authorList>
            <consortium name="The Broad Institute Genomics Platform"/>
            <consortium name="The Broad Institute Genome Sequencing Center for Infectious Disease"/>
            <person name="Wu L."/>
            <person name="Ma J."/>
        </authorList>
    </citation>
    <scope>NUCLEOTIDE SEQUENCE [LARGE SCALE GENOMIC DNA]</scope>
    <source>
        <strain evidence="5">JCM 9377</strain>
    </source>
</reference>
<evidence type="ECO:0000256" key="1">
    <source>
        <dbReference type="ARBA" id="ARBA00022741"/>
    </source>
</evidence>
<dbReference type="Gene3D" id="3.40.50.300">
    <property type="entry name" value="P-loop containing nucleotide triphosphate hydrolases"/>
    <property type="match status" value="1"/>
</dbReference>
<accession>A0ABP6QHA7</accession>
<dbReference type="RefSeq" id="WP_344834438.1">
    <property type="nucleotide sequence ID" value="NZ_BAAAUV010000018.1"/>
</dbReference>
<dbReference type="SUPFAM" id="SSF46894">
    <property type="entry name" value="C-terminal effector domain of the bipartite response regulators"/>
    <property type="match status" value="1"/>
</dbReference>
<dbReference type="PANTHER" id="PTHR16305:SF35">
    <property type="entry name" value="TRANSCRIPTIONAL ACTIVATOR DOMAIN"/>
    <property type="match status" value="1"/>
</dbReference>
<dbReference type="PANTHER" id="PTHR16305">
    <property type="entry name" value="TESTICULAR SOLUBLE ADENYLYL CYCLASE"/>
    <property type="match status" value="1"/>
</dbReference>
<dbReference type="SUPFAM" id="SSF52540">
    <property type="entry name" value="P-loop containing nucleoside triphosphate hydrolases"/>
    <property type="match status" value="1"/>
</dbReference>
<comment type="caution">
    <text evidence="4">The sequence shown here is derived from an EMBL/GenBank/DDBJ whole genome shotgun (WGS) entry which is preliminary data.</text>
</comment>
<sequence>MSKASGLIGRDRESRILTDMIDAVGDEGSAIVVMGDPGIGKTSLLRAAAAHGRSAGATVLSAVGVEAEAHLPFAGLHQLLRPVLPETGRLPAPQRDALHAAFGMHPSGGADGGSPELFMIALATLNALTDVASRRPLLIVVDDVQWLDQPTQDVLGFVARRIGSDPCVLIGVVRTGHDIAFAATDLPQLLLGRLTEQNARELLDRHAADVSYADRERILREAAGNPLALAELPLALRSAARIAAEYGEQPPQALQLTARLERAFAARLDDLPRPCQDALLVAAVNDADDLREIVAGAAILAGHEVHVAVLEPAVAVGLVRFDDVHARFRHPLVRAAIINKESVARKQAAHAALAEVLTGEPYRRIWHRAQSVGGQDDQVADEMERAHIIPLRRGSVAEVIWALERSAELSTEPATRGRRLMLAAEHAFSLGRADLVDQLLERAGRTPLSRLDQVRMQWLREIFHDGVPGDADHVHTLCDAALEAIEAGDPALALNLLQAAGLRCWWADTGPAARVRVCEVARRIDAPPDDAQLTAIFSIADPLAEYRTVADRLAGVRLEGITDPAALWLYGMAAAASADPVLSVDFLGRAEIVLRQQGRLGLLSQVLTMSVIDSMEIGDWEHAWAASEEGRRLAVDTRQVIWDAGSQALYAMLLALRDDHERALGIAAEVESSAAGRRLSNLLDLGQLVRGFAHLSAGRPADAYRELRRLFDPDDPAFHVHERFHGVSFLAEAAAHAGLTGEAREVIADLEKEAVTVRAPILIRQLTYARAVLAPDDAAEEAFLAALDADLTRWPWLRARLELAFGQWLRRRRRIAEARRSLHSAQLTFDLIGARSWAEASRIELRAAGGRAPSAAGQATGLASLTAQELQIARLAGEGLSNKEIGERLYLSHRTIGSHLYRIFPKLDVSTRAQLAALLSAQDTRDGA</sequence>
<dbReference type="InterPro" id="IPR027417">
    <property type="entry name" value="P-loop_NTPase"/>
</dbReference>
<keyword evidence="1" id="KW-0547">Nucleotide-binding</keyword>
<evidence type="ECO:0000313" key="5">
    <source>
        <dbReference type="Proteomes" id="UP001501237"/>
    </source>
</evidence>
<dbReference type="InterPro" id="IPR016032">
    <property type="entry name" value="Sig_transdc_resp-reg_C-effctor"/>
</dbReference>
<keyword evidence="2" id="KW-0067">ATP-binding</keyword>
<dbReference type="Gene3D" id="1.10.10.10">
    <property type="entry name" value="Winged helix-like DNA-binding domain superfamily/Winged helix DNA-binding domain"/>
    <property type="match status" value="1"/>
</dbReference>
<dbReference type="InterPro" id="IPR041664">
    <property type="entry name" value="AAA_16"/>
</dbReference>
<dbReference type="PRINTS" id="PR00038">
    <property type="entry name" value="HTHLUXR"/>
</dbReference>
<protein>
    <submittedName>
        <fullName evidence="4">LuxR family transcriptional regulator</fullName>
    </submittedName>
</protein>
<name>A0ABP6QHA7_9ACTN</name>
<dbReference type="Proteomes" id="UP001501237">
    <property type="component" value="Unassembled WGS sequence"/>
</dbReference>
<proteinExistence type="predicted"/>
<organism evidence="4 5">
    <name type="scientific">Actinocorallia longicatena</name>
    <dbReference type="NCBI Taxonomy" id="111803"/>
    <lineage>
        <taxon>Bacteria</taxon>
        <taxon>Bacillati</taxon>
        <taxon>Actinomycetota</taxon>
        <taxon>Actinomycetes</taxon>
        <taxon>Streptosporangiales</taxon>
        <taxon>Thermomonosporaceae</taxon>
        <taxon>Actinocorallia</taxon>
    </lineage>
</organism>
<feature type="domain" description="HTH luxR-type" evidence="3">
    <location>
        <begin position="858"/>
        <end position="923"/>
    </location>
</feature>
<dbReference type="InterPro" id="IPR036388">
    <property type="entry name" value="WH-like_DNA-bd_sf"/>
</dbReference>
<dbReference type="Pfam" id="PF13191">
    <property type="entry name" value="AAA_16"/>
    <property type="match status" value="1"/>
</dbReference>
<evidence type="ECO:0000256" key="2">
    <source>
        <dbReference type="ARBA" id="ARBA00022840"/>
    </source>
</evidence>
<dbReference type="InterPro" id="IPR000792">
    <property type="entry name" value="Tscrpt_reg_LuxR_C"/>
</dbReference>
<dbReference type="EMBL" id="BAAAUV010000018">
    <property type="protein sequence ID" value="GAA3228304.1"/>
    <property type="molecule type" value="Genomic_DNA"/>
</dbReference>
<dbReference type="Pfam" id="PF00196">
    <property type="entry name" value="GerE"/>
    <property type="match status" value="1"/>
</dbReference>
<dbReference type="PROSITE" id="PS00622">
    <property type="entry name" value="HTH_LUXR_1"/>
    <property type="match status" value="1"/>
</dbReference>
<evidence type="ECO:0000313" key="4">
    <source>
        <dbReference type="EMBL" id="GAA3228304.1"/>
    </source>
</evidence>
<dbReference type="CDD" id="cd06170">
    <property type="entry name" value="LuxR_C_like"/>
    <property type="match status" value="1"/>
</dbReference>